<dbReference type="GO" id="GO:0003735">
    <property type="term" value="F:structural constituent of ribosome"/>
    <property type="evidence" value="ECO:0007669"/>
    <property type="project" value="InterPro"/>
</dbReference>
<reference evidence="5 6" key="1">
    <citation type="journal article" date="2016" name="Nat. Commun.">
        <title>Thousands of microbial genomes shed light on interconnected biogeochemical processes in an aquifer system.</title>
        <authorList>
            <person name="Anantharaman K."/>
            <person name="Brown C.T."/>
            <person name="Hug L.A."/>
            <person name="Sharon I."/>
            <person name="Castelle C.J."/>
            <person name="Probst A.J."/>
            <person name="Thomas B.C."/>
            <person name="Singh A."/>
            <person name="Wilkins M.J."/>
            <person name="Karaoz U."/>
            <person name="Brodie E.L."/>
            <person name="Williams K.H."/>
            <person name="Hubbard S.S."/>
            <person name="Banfield J.F."/>
        </authorList>
    </citation>
    <scope>NUCLEOTIDE SEQUENCE [LARGE SCALE GENOMIC DNA]</scope>
</reference>
<evidence type="ECO:0000313" key="5">
    <source>
        <dbReference type="EMBL" id="OGK16485.1"/>
    </source>
</evidence>
<dbReference type="Pfam" id="PF00276">
    <property type="entry name" value="Ribosomal_L23"/>
    <property type="match status" value="1"/>
</dbReference>
<dbReference type="Proteomes" id="UP000178372">
    <property type="component" value="Unassembled WGS sequence"/>
</dbReference>
<dbReference type="AlphaFoldDB" id="A0A1F7GCI0"/>
<organism evidence="5 6">
    <name type="scientific">Candidatus Roizmanbacteria bacterium RIFCSPHIGHO2_01_FULL_39_12b</name>
    <dbReference type="NCBI Taxonomy" id="1802030"/>
    <lineage>
        <taxon>Bacteria</taxon>
        <taxon>Candidatus Roizmaniibacteriota</taxon>
    </lineage>
</organism>
<dbReference type="InterPro" id="IPR013025">
    <property type="entry name" value="Ribosomal_uL23-like"/>
</dbReference>
<comment type="function">
    <text evidence="4">One of the early assembly proteins it binds 23S rRNA. One of the proteins that surrounds the polypeptide exit tunnel on the outside of the ribosome. Forms the main docking site for trigger factor binding to the ribosome.</text>
</comment>
<dbReference type="Gene3D" id="3.30.70.330">
    <property type="match status" value="1"/>
</dbReference>
<keyword evidence="3 4" id="KW-0687">Ribonucleoprotein</keyword>
<keyword evidence="4" id="KW-0694">RNA-binding</keyword>
<dbReference type="HAMAP" id="MF_01369_B">
    <property type="entry name" value="Ribosomal_uL23_B"/>
    <property type="match status" value="1"/>
</dbReference>
<proteinExistence type="inferred from homology"/>
<evidence type="ECO:0000256" key="4">
    <source>
        <dbReference type="HAMAP-Rule" id="MF_01369"/>
    </source>
</evidence>
<evidence type="ECO:0000256" key="1">
    <source>
        <dbReference type="ARBA" id="ARBA00006700"/>
    </source>
</evidence>
<dbReference type="EMBL" id="MFZF01000016">
    <property type="protein sequence ID" value="OGK16485.1"/>
    <property type="molecule type" value="Genomic_DNA"/>
</dbReference>
<comment type="similarity">
    <text evidence="1 4">Belongs to the universal ribosomal protein uL23 family.</text>
</comment>
<protein>
    <recommendedName>
        <fullName evidence="4">Large ribosomal subunit protein uL23</fullName>
    </recommendedName>
</protein>
<keyword evidence="4" id="KW-0699">rRNA-binding</keyword>
<accession>A0A1F7GCI0</accession>
<dbReference type="GO" id="GO:0005840">
    <property type="term" value="C:ribosome"/>
    <property type="evidence" value="ECO:0007669"/>
    <property type="project" value="UniProtKB-KW"/>
</dbReference>
<name>A0A1F7GCI0_9BACT</name>
<sequence length="95" mass="11000">MKINQILVRPRITEKSLSNTKRDVFSFEVSPEATKHQVKASIESLFKVHIVSVTSMIRVGKTVKVGRRMKLKKRPNKKIVLVRLKKGERIELFQS</sequence>
<dbReference type="GO" id="GO:0006412">
    <property type="term" value="P:translation"/>
    <property type="evidence" value="ECO:0007669"/>
    <property type="project" value="UniProtKB-UniRule"/>
</dbReference>
<evidence type="ECO:0000313" key="6">
    <source>
        <dbReference type="Proteomes" id="UP000178372"/>
    </source>
</evidence>
<comment type="subunit">
    <text evidence="4">Part of the 50S ribosomal subunit. Contacts protein L29, and trigger factor when it is bound to the ribosome.</text>
</comment>
<dbReference type="InterPro" id="IPR012678">
    <property type="entry name" value="Ribosomal_uL23/eL15/eS24_sf"/>
</dbReference>
<evidence type="ECO:0000256" key="2">
    <source>
        <dbReference type="ARBA" id="ARBA00022980"/>
    </source>
</evidence>
<keyword evidence="2 4" id="KW-0689">Ribosomal protein</keyword>
<gene>
    <name evidence="4" type="primary">rplW</name>
    <name evidence="5" type="ORF">A2690_04005</name>
</gene>
<evidence type="ECO:0000256" key="3">
    <source>
        <dbReference type="ARBA" id="ARBA00023274"/>
    </source>
</evidence>
<dbReference type="GO" id="GO:0019843">
    <property type="term" value="F:rRNA binding"/>
    <property type="evidence" value="ECO:0007669"/>
    <property type="project" value="UniProtKB-UniRule"/>
</dbReference>
<dbReference type="GO" id="GO:1990904">
    <property type="term" value="C:ribonucleoprotein complex"/>
    <property type="evidence" value="ECO:0007669"/>
    <property type="project" value="UniProtKB-KW"/>
</dbReference>
<dbReference type="SUPFAM" id="SSF54189">
    <property type="entry name" value="Ribosomal proteins S24e, L23 and L15e"/>
    <property type="match status" value="1"/>
</dbReference>
<dbReference type="InterPro" id="IPR012677">
    <property type="entry name" value="Nucleotide-bd_a/b_plait_sf"/>
</dbReference>
<comment type="caution">
    <text evidence="5">The sequence shown here is derived from an EMBL/GenBank/DDBJ whole genome shotgun (WGS) entry which is preliminary data.</text>
</comment>